<proteinExistence type="predicted"/>
<dbReference type="EMBL" id="GEDG01039581">
    <property type="protein sequence ID" value="JAP07061.1"/>
    <property type="molecule type" value="Transcribed_RNA"/>
</dbReference>
<reference evidence="1" key="1">
    <citation type="submission" date="2015-12" db="EMBL/GenBank/DDBJ databases">
        <title>Gene expression during late stages of embryo sac development: a critical building block for successful pollen-pistil interactions.</title>
        <authorList>
            <person name="Liu Y."/>
            <person name="Joly V."/>
            <person name="Sabar M."/>
            <person name="Matton D.P."/>
        </authorList>
    </citation>
    <scope>NUCLEOTIDE SEQUENCE</scope>
</reference>
<sequence length="83" mass="9329">KKKSFRYTCLALASQTSGATVGFLALASQTSGKMLEVWSWQAKLQENMSGCLLPIFKHEFCNFSCVCLKLVLKWINLLIFIHG</sequence>
<accession>A0A0V0GFX5</accession>
<evidence type="ECO:0000313" key="1">
    <source>
        <dbReference type="EMBL" id="JAP07061.1"/>
    </source>
</evidence>
<protein>
    <submittedName>
        <fullName evidence="1">Putative ovule protein</fullName>
    </submittedName>
</protein>
<dbReference type="AlphaFoldDB" id="A0A0V0GFX5"/>
<feature type="non-terminal residue" evidence="1">
    <location>
        <position position="1"/>
    </location>
</feature>
<organism evidence="1">
    <name type="scientific">Solanum chacoense</name>
    <name type="common">Chaco potato</name>
    <dbReference type="NCBI Taxonomy" id="4108"/>
    <lineage>
        <taxon>Eukaryota</taxon>
        <taxon>Viridiplantae</taxon>
        <taxon>Streptophyta</taxon>
        <taxon>Embryophyta</taxon>
        <taxon>Tracheophyta</taxon>
        <taxon>Spermatophyta</taxon>
        <taxon>Magnoliopsida</taxon>
        <taxon>eudicotyledons</taxon>
        <taxon>Gunneridae</taxon>
        <taxon>Pentapetalae</taxon>
        <taxon>asterids</taxon>
        <taxon>lamiids</taxon>
        <taxon>Solanales</taxon>
        <taxon>Solanaceae</taxon>
        <taxon>Solanoideae</taxon>
        <taxon>Solaneae</taxon>
        <taxon>Solanum</taxon>
    </lineage>
</organism>
<name>A0A0V0GFX5_SOLCH</name>